<dbReference type="AlphaFoldDB" id="A0AA86UHC3"/>
<dbReference type="InterPro" id="IPR001841">
    <property type="entry name" value="Znf_RING"/>
</dbReference>
<dbReference type="PANTHER" id="PTHR45969:SF81">
    <property type="entry name" value="OS08G0157400 PROTEIN"/>
    <property type="match status" value="1"/>
</dbReference>
<dbReference type="GO" id="GO:0061630">
    <property type="term" value="F:ubiquitin protein ligase activity"/>
    <property type="evidence" value="ECO:0007669"/>
    <property type="project" value="TreeGrafter"/>
</dbReference>
<proteinExistence type="predicted"/>
<feature type="domain" description="RING-type" evidence="5">
    <location>
        <begin position="57"/>
        <end position="125"/>
    </location>
</feature>
<sequence>MKTPFISWLRVVLAFSFVISQFLFLQYFPGPLAIVALVQSLQMLSVPSLSESNAESCVICQSQMPISQIQADESRQAASNLPLVQQLQFSNDPLIIITLPCTHQFHRACLVKWIHFDNSTCPLCRTPINLPGLDAITWKLNNIAVRTRCSPESIRLGLKAEGWFNVQLQIVPPNGRVINRVRYVFHPAFSLNKLDILVAPYDLVMKLVSNSVEVVIEVQLEDGKHFTFTHQLSKDMCSRTYYEDMYNGLDESREINALEHFSTILTNYKRDEDYYVKEMPPPPRFQQREREQRGFFGKLFGGLFQG</sequence>
<dbReference type="PROSITE" id="PS50089">
    <property type="entry name" value="ZF_RING_2"/>
    <property type="match status" value="1"/>
</dbReference>
<evidence type="ECO:0000256" key="2">
    <source>
        <dbReference type="ARBA" id="ARBA00022771"/>
    </source>
</evidence>
<keyword evidence="1" id="KW-0479">Metal-binding</keyword>
<evidence type="ECO:0000313" key="6">
    <source>
        <dbReference type="EMBL" id="CAI9951177.1"/>
    </source>
</evidence>
<dbReference type="SMART" id="SM00184">
    <property type="entry name" value="RING"/>
    <property type="match status" value="1"/>
</dbReference>
<dbReference type="PANTHER" id="PTHR45969">
    <property type="entry name" value="RING ZINC FINGER PROTEIN-RELATED"/>
    <property type="match status" value="1"/>
</dbReference>
<keyword evidence="8" id="KW-1185">Reference proteome</keyword>
<name>A0AA86UHC3_9EUKA</name>
<dbReference type="InterPro" id="IPR013083">
    <property type="entry name" value="Znf_RING/FYVE/PHD"/>
</dbReference>
<comment type="caution">
    <text evidence="6">The sequence shown here is derived from an EMBL/GenBank/DDBJ whole genome shotgun (WGS) entry which is preliminary data.</text>
</comment>
<dbReference type="Pfam" id="PF13639">
    <property type="entry name" value="zf-RING_2"/>
    <property type="match status" value="1"/>
</dbReference>
<evidence type="ECO:0000313" key="8">
    <source>
        <dbReference type="Proteomes" id="UP001642409"/>
    </source>
</evidence>
<evidence type="ECO:0000256" key="1">
    <source>
        <dbReference type="ARBA" id="ARBA00022723"/>
    </source>
</evidence>
<dbReference type="GO" id="GO:0016567">
    <property type="term" value="P:protein ubiquitination"/>
    <property type="evidence" value="ECO:0007669"/>
    <property type="project" value="TreeGrafter"/>
</dbReference>
<protein>
    <submittedName>
        <fullName evidence="6">Ribonuclease</fullName>
    </submittedName>
</protein>
<keyword evidence="3" id="KW-0862">Zinc</keyword>
<reference evidence="7 8" key="2">
    <citation type="submission" date="2024-07" db="EMBL/GenBank/DDBJ databases">
        <authorList>
            <person name="Akdeniz Z."/>
        </authorList>
    </citation>
    <scope>NUCLEOTIDE SEQUENCE [LARGE SCALE GENOMIC DNA]</scope>
</reference>
<reference evidence="6" key="1">
    <citation type="submission" date="2023-06" db="EMBL/GenBank/DDBJ databases">
        <authorList>
            <person name="Kurt Z."/>
        </authorList>
    </citation>
    <scope>NUCLEOTIDE SEQUENCE</scope>
</reference>
<evidence type="ECO:0000256" key="4">
    <source>
        <dbReference type="PROSITE-ProRule" id="PRU00175"/>
    </source>
</evidence>
<dbReference type="Gene3D" id="3.30.40.10">
    <property type="entry name" value="Zinc/RING finger domain, C3HC4 (zinc finger)"/>
    <property type="match status" value="1"/>
</dbReference>
<evidence type="ECO:0000256" key="3">
    <source>
        <dbReference type="ARBA" id="ARBA00022833"/>
    </source>
</evidence>
<dbReference type="GO" id="GO:0008270">
    <property type="term" value="F:zinc ion binding"/>
    <property type="evidence" value="ECO:0007669"/>
    <property type="project" value="UniProtKB-KW"/>
</dbReference>
<gene>
    <name evidence="7" type="ORF">HINF_LOCUS33291</name>
    <name evidence="6" type="ORF">HINF_LOCUS38822</name>
</gene>
<evidence type="ECO:0000313" key="7">
    <source>
        <dbReference type="EMBL" id="CAL6030414.1"/>
    </source>
</evidence>
<evidence type="ECO:0000259" key="5">
    <source>
        <dbReference type="PROSITE" id="PS50089"/>
    </source>
</evidence>
<dbReference type="CDD" id="cd16448">
    <property type="entry name" value="RING-H2"/>
    <property type="match status" value="1"/>
</dbReference>
<organism evidence="6">
    <name type="scientific">Hexamita inflata</name>
    <dbReference type="NCBI Taxonomy" id="28002"/>
    <lineage>
        <taxon>Eukaryota</taxon>
        <taxon>Metamonada</taxon>
        <taxon>Diplomonadida</taxon>
        <taxon>Hexamitidae</taxon>
        <taxon>Hexamitinae</taxon>
        <taxon>Hexamita</taxon>
    </lineage>
</organism>
<dbReference type="EMBL" id="CATOUU010000822">
    <property type="protein sequence ID" value="CAI9951177.1"/>
    <property type="molecule type" value="Genomic_DNA"/>
</dbReference>
<accession>A0AA86UHC3</accession>
<dbReference type="EMBL" id="CAXDID020000115">
    <property type="protein sequence ID" value="CAL6030414.1"/>
    <property type="molecule type" value="Genomic_DNA"/>
</dbReference>
<dbReference type="SUPFAM" id="SSF57850">
    <property type="entry name" value="RING/U-box"/>
    <property type="match status" value="1"/>
</dbReference>
<dbReference type="Proteomes" id="UP001642409">
    <property type="component" value="Unassembled WGS sequence"/>
</dbReference>
<keyword evidence="2 4" id="KW-0863">Zinc-finger</keyword>